<dbReference type="Gene3D" id="1.10.490.10">
    <property type="entry name" value="Globins"/>
    <property type="match status" value="1"/>
</dbReference>
<name>A0ABM8EA23_9HYPH</name>
<dbReference type="SUPFAM" id="SSF46458">
    <property type="entry name" value="Globin-like"/>
    <property type="match status" value="1"/>
</dbReference>
<dbReference type="EC" id="2.7.7.65" evidence="1"/>
<evidence type="ECO:0000313" key="6">
    <source>
        <dbReference type="EMBL" id="BDV34851.1"/>
    </source>
</evidence>
<comment type="catalytic activity">
    <reaction evidence="4">
        <text>2 GTP = 3',3'-c-di-GMP + 2 diphosphate</text>
        <dbReference type="Rhea" id="RHEA:24898"/>
        <dbReference type="ChEBI" id="CHEBI:33019"/>
        <dbReference type="ChEBI" id="CHEBI:37565"/>
        <dbReference type="ChEBI" id="CHEBI:58805"/>
        <dbReference type="EC" id="2.7.7.65"/>
    </reaction>
</comment>
<dbReference type="EMBL" id="AP027142">
    <property type="protein sequence ID" value="BDV34851.1"/>
    <property type="molecule type" value="Genomic_DNA"/>
</dbReference>
<dbReference type="Pfam" id="PF21118">
    <property type="entry name" value="DosC_2nd"/>
    <property type="match status" value="1"/>
</dbReference>
<dbReference type="InterPro" id="IPR043128">
    <property type="entry name" value="Rev_trsase/Diguanyl_cyclase"/>
</dbReference>
<dbReference type="Pfam" id="PF11563">
    <property type="entry name" value="Protoglobin"/>
    <property type="match status" value="1"/>
</dbReference>
<dbReference type="NCBIfam" id="TIGR00254">
    <property type="entry name" value="GGDEF"/>
    <property type="match status" value="1"/>
</dbReference>
<gene>
    <name evidence="6" type="ORF">SS37A_23800</name>
</gene>
<dbReference type="SMART" id="SM00267">
    <property type="entry name" value="GGDEF"/>
    <property type="match status" value="1"/>
</dbReference>
<dbReference type="InterPro" id="IPR012292">
    <property type="entry name" value="Globin/Proto"/>
</dbReference>
<evidence type="ECO:0000256" key="2">
    <source>
        <dbReference type="ARBA" id="ARBA00015125"/>
    </source>
</evidence>
<dbReference type="InterPro" id="IPR000160">
    <property type="entry name" value="GGDEF_dom"/>
</dbReference>
<dbReference type="InterPro" id="IPR050469">
    <property type="entry name" value="Diguanylate_Cyclase"/>
</dbReference>
<dbReference type="PROSITE" id="PS50887">
    <property type="entry name" value="GGDEF"/>
    <property type="match status" value="1"/>
</dbReference>
<proteinExistence type="predicted"/>
<dbReference type="Pfam" id="PF00990">
    <property type="entry name" value="GGDEF"/>
    <property type="match status" value="1"/>
</dbReference>
<evidence type="ECO:0000256" key="3">
    <source>
        <dbReference type="ARBA" id="ARBA00029839"/>
    </source>
</evidence>
<accession>A0ABM8EA23</accession>
<keyword evidence="7" id="KW-1185">Reference proteome</keyword>
<feature type="domain" description="GGDEF" evidence="5">
    <location>
        <begin position="324"/>
        <end position="456"/>
    </location>
</feature>
<dbReference type="InterPro" id="IPR048442">
    <property type="entry name" value="DosC_2nd"/>
</dbReference>
<dbReference type="SUPFAM" id="SSF55073">
    <property type="entry name" value="Nucleotide cyclase"/>
    <property type="match status" value="1"/>
</dbReference>
<reference evidence="6 7" key="1">
    <citation type="journal article" date="2023" name="Int. J. Syst. Evol. Microbiol.">
        <title>Methylocystis iwaonis sp. nov., a type II methane-oxidizing bacterium from surface soil of a rice paddy field in Japan, and emended description of the genus Methylocystis (ex Whittenbury et al. 1970) Bowman et al. 1993.</title>
        <authorList>
            <person name="Kaise H."/>
            <person name="Sawadogo J.B."/>
            <person name="Alam M.S."/>
            <person name="Ueno C."/>
            <person name="Dianou D."/>
            <person name="Shinjo R."/>
            <person name="Asakawa S."/>
        </authorList>
    </citation>
    <scope>NUCLEOTIDE SEQUENCE [LARGE SCALE GENOMIC DNA]</scope>
    <source>
        <strain evidence="6 7">SS37A-Re</strain>
    </source>
</reference>
<organism evidence="6 7">
    <name type="scientific">Methylocystis iwaonis</name>
    <dbReference type="NCBI Taxonomy" id="2885079"/>
    <lineage>
        <taxon>Bacteria</taxon>
        <taxon>Pseudomonadati</taxon>
        <taxon>Pseudomonadota</taxon>
        <taxon>Alphaproteobacteria</taxon>
        <taxon>Hyphomicrobiales</taxon>
        <taxon>Methylocystaceae</taxon>
        <taxon>Methylocystis</taxon>
    </lineage>
</organism>
<dbReference type="InterPro" id="IPR029787">
    <property type="entry name" value="Nucleotide_cyclase"/>
</dbReference>
<dbReference type="InterPro" id="IPR009050">
    <property type="entry name" value="Globin-like_sf"/>
</dbReference>
<dbReference type="InterPro" id="IPR044398">
    <property type="entry name" value="Globin-sensor_dom"/>
</dbReference>
<evidence type="ECO:0000256" key="4">
    <source>
        <dbReference type="ARBA" id="ARBA00034247"/>
    </source>
</evidence>
<sequence>MKTESLIEARWAELMQEASPAAKQLLVALCEGHAHEFATAFYTAMLQDPDAQGFLSGEGMVERLSETMRRWIDDILMNWEPSALPQLMDAQRRLGAIHARIGIPLELVMRGMRLLKQTIINALLGNAINTDHLEAVKMAIERIDMALEIAAHQYYASSEAEARKDEAYRNYAASANMSVERERQRAALFSWENELLHALVVSSGEKALTPISQSGFGLWLRHKANSIFPADGEFLEIVEATERIDRDLALLQSPDAPRASQEEVKRVIDLVSKETRRIREIIETLFERQINLESGRDSLTHLLSRRFESTVLAREIEISRNTGKPFAALLLDVDHFKSVNDTYGHEAGDHVLQHVAGVFIENVRSGDFVFRHGGEEFLIICVELTAQEALSVANKVRAAIQAEPIAISDTTKLSVTVSIGVAGYDGHPDYQRLVARADRALYEAKNGGRNKCVLAA</sequence>
<protein>
    <recommendedName>
        <fullName evidence="2">Diguanylate cyclase DosC</fullName>
        <ecNumber evidence="1">2.7.7.65</ecNumber>
    </recommendedName>
    <alternativeName>
        <fullName evidence="3">Direct oxygen-sensing cyclase</fullName>
    </alternativeName>
</protein>
<dbReference type="Proteomes" id="UP001317629">
    <property type="component" value="Chromosome"/>
</dbReference>
<evidence type="ECO:0000259" key="5">
    <source>
        <dbReference type="PROSITE" id="PS50887"/>
    </source>
</evidence>
<dbReference type="PANTHER" id="PTHR45138:SF9">
    <property type="entry name" value="DIGUANYLATE CYCLASE DGCM-RELATED"/>
    <property type="match status" value="1"/>
</dbReference>
<dbReference type="RefSeq" id="WP_281928123.1">
    <property type="nucleotide sequence ID" value="NZ_AP027142.1"/>
</dbReference>
<dbReference type="PANTHER" id="PTHR45138">
    <property type="entry name" value="REGULATORY COMPONENTS OF SENSORY TRANSDUCTION SYSTEM"/>
    <property type="match status" value="1"/>
</dbReference>
<evidence type="ECO:0000256" key="1">
    <source>
        <dbReference type="ARBA" id="ARBA00012528"/>
    </source>
</evidence>
<dbReference type="CDD" id="cd01949">
    <property type="entry name" value="GGDEF"/>
    <property type="match status" value="1"/>
</dbReference>
<dbReference type="Gene3D" id="3.30.70.270">
    <property type="match status" value="1"/>
</dbReference>
<evidence type="ECO:0000313" key="7">
    <source>
        <dbReference type="Proteomes" id="UP001317629"/>
    </source>
</evidence>